<comment type="caution">
    <text evidence="1">The sequence shown here is derived from an EMBL/GenBank/DDBJ whole genome shotgun (WGS) entry which is preliminary data.</text>
</comment>
<proteinExistence type="predicted"/>
<gene>
    <name evidence="1" type="ORF">FYJ80_06550</name>
</gene>
<accession>A0A7X2TQF9</accession>
<evidence type="ECO:0000313" key="2">
    <source>
        <dbReference type="Proteomes" id="UP000460549"/>
    </source>
</evidence>
<organism evidence="1 2">
    <name type="scientific">Bullifex porci</name>
    <dbReference type="NCBI Taxonomy" id="2606638"/>
    <lineage>
        <taxon>Bacteria</taxon>
        <taxon>Pseudomonadati</taxon>
        <taxon>Spirochaetota</taxon>
        <taxon>Spirochaetia</taxon>
        <taxon>Spirochaetales</taxon>
        <taxon>Spirochaetaceae</taxon>
        <taxon>Bullifex</taxon>
    </lineage>
</organism>
<dbReference type="Proteomes" id="UP000460549">
    <property type="component" value="Unassembled WGS sequence"/>
</dbReference>
<dbReference type="AlphaFoldDB" id="A0A7X2TQF9"/>
<protein>
    <submittedName>
        <fullName evidence="1">YolD-like family protein</fullName>
    </submittedName>
</protein>
<keyword evidence="2" id="KW-1185">Reference proteome</keyword>
<evidence type="ECO:0000313" key="1">
    <source>
        <dbReference type="EMBL" id="MSU06441.1"/>
    </source>
</evidence>
<reference evidence="1 2" key="1">
    <citation type="submission" date="2019-08" db="EMBL/GenBank/DDBJ databases">
        <title>In-depth cultivation of the pig gut microbiome towards novel bacterial diversity and tailored functional studies.</title>
        <authorList>
            <person name="Wylensek D."/>
            <person name="Hitch T.C.A."/>
            <person name="Clavel T."/>
        </authorList>
    </citation>
    <scope>NUCLEOTIDE SEQUENCE [LARGE SCALE GENOMIC DNA]</scope>
    <source>
        <strain evidence="1 2">NM-380-WT-3C1</strain>
    </source>
</reference>
<name>A0A7X2TQF9_9SPIO</name>
<dbReference type="RefSeq" id="WP_154425411.1">
    <property type="nucleotide sequence ID" value="NZ_JAQYPZ010000098.1"/>
</dbReference>
<sequence length="136" mass="15720">MSYDDLIYIDYKAKLKHPPMDRAKRAAQFSPFAALTGYDKAIEEESRVTEEKRILTSDEFSEIERKLQNGINRDVAITYFKKDESKSGGTYLTINSKIVKLLIEKKRVLLEDGTLLNIKDIFSLEIKGNKSYVDYQ</sequence>
<dbReference type="EMBL" id="VUNN01000011">
    <property type="protein sequence ID" value="MSU06441.1"/>
    <property type="molecule type" value="Genomic_DNA"/>
</dbReference>